<dbReference type="InterPro" id="IPR007624">
    <property type="entry name" value="RNA_pol_sigma70_r3"/>
</dbReference>
<dbReference type="PRINTS" id="PR00046">
    <property type="entry name" value="SIGMA70FCT"/>
</dbReference>
<dbReference type="Proteomes" id="UP001140817">
    <property type="component" value="Unassembled WGS sequence"/>
</dbReference>
<gene>
    <name evidence="8" type="ORF">NSA58_08085</name>
</gene>
<dbReference type="InterPro" id="IPR007630">
    <property type="entry name" value="RNA_pol_sigma70_r4"/>
</dbReference>
<organism evidence="8 9">
    <name type="scientific">Terrisporobacter muris</name>
    <dbReference type="NCBI Taxonomy" id="2963284"/>
    <lineage>
        <taxon>Bacteria</taxon>
        <taxon>Bacillati</taxon>
        <taxon>Bacillota</taxon>
        <taxon>Clostridia</taxon>
        <taxon>Peptostreptococcales</taxon>
        <taxon>Peptostreptococcaceae</taxon>
        <taxon>Terrisporobacter</taxon>
    </lineage>
</organism>
<dbReference type="Gene3D" id="1.20.140.160">
    <property type="match status" value="1"/>
</dbReference>
<dbReference type="RefSeq" id="WP_257560374.1">
    <property type="nucleotide sequence ID" value="NZ_JANKBY010000075.1"/>
</dbReference>
<feature type="domain" description="RNA polymerase sigma-70 region 4" evidence="7">
    <location>
        <begin position="198"/>
        <end position="242"/>
    </location>
</feature>
<feature type="domain" description="RNA polymerase sigma-70 region 3" evidence="5">
    <location>
        <begin position="108"/>
        <end position="178"/>
    </location>
</feature>
<dbReference type="GO" id="GO:0016987">
    <property type="term" value="F:sigma factor activity"/>
    <property type="evidence" value="ECO:0007669"/>
    <property type="project" value="UniProtKB-KW"/>
</dbReference>
<reference evidence="8" key="1">
    <citation type="submission" date="2022-07" db="EMBL/GenBank/DDBJ databases">
        <title>Enhanced cultured diversity of the mouse gut microbiota enables custom-made synthetic communities.</title>
        <authorList>
            <person name="Afrizal A."/>
        </authorList>
    </citation>
    <scope>NUCLEOTIDE SEQUENCE</scope>
    <source>
        <strain evidence="8">DSM 29186</strain>
    </source>
</reference>
<evidence type="ECO:0000259" key="5">
    <source>
        <dbReference type="Pfam" id="PF04539"/>
    </source>
</evidence>
<dbReference type="InterPro" id="IPR000943">
    <property type="entry name" value="RNA_pol_sigma70"/>
</dbReference>
<dbReference type="InterPro" id="IPR013325">
    <property type="entry name" value="RNA_pol_sigma_r2"/>
</dbReference>
<evidence type="ECO:0000256" key="2">
    <source>
        <dbReference type="ARBA" id="ARBA00023082"/>
    </source>
</evidence>
<dbReference type="NCBIfam" id="TIGR02937">
    <property type="entry name" value="sigma70-ECF"/>
    <property type="match status" value="1"/>
</dbReference>
<dbReference type="SUPFAM" id="SSF88659">
    <property type="entry name" value="Sigma3 and sigma4 domains of RNA polymerase sigma factors"/>
    <property type="match status" value="2"/>
</dbReference>
<keyword evidence="4" id="KW-0804">Transcription</keyword>
<dbReference type="PANTHER" id="PTHR30603:SF17">
    <property type="entry name" value="RNA POLYMERASE SIGMA-G FACTOR"/>
    <property type="match status" value="1"/>
</dbReference>
<dbReference type="InterPro" id="IPR014284">
    <property type="entry name" value="RNA_pol_sigma-70_dom"/>
</dbReference>
<dbReference type="GO" id="GO:0003677">
    <property type="term" value="F:DNA binding"/>
    <property type="evidence" value="ECO:0007669"/>
    <property type="project" value="UniProtKB-KW"/>
</dbReference>
<dbReference type="SUPFAM" id="SSF88946">
    <property type="entry name" value="Sigma2 domain of RNA polymerase sigma factors"/>
    <property type="match status" value="1"/>
</dbReference>
<comment type="caution">
    <text evidence="8">The sequence shown here is derived from an EMBL/GenBank/DDBJ whole genome shotgun (WGS) entry which is preliminary data.</text>
</comment>
<evidence type="ECO:0000313" key="8">
    <source>
        <dbReference type="EMBL" id="MCR1822743.1"/>
    </source>
</evidence>
<dbReference type="AlphaFoldDB" id="A0A9X2MAU1"/>
<keyword evidence="3" id="KW-0238">DNA-binding</keyword>
<dbReference type="InterPro" id="IPR050239">
    <property type="entry name" value="Sigma-70_RNA_pol_init_factors"/>
</dbReference>
<proteinExistence type="predicted"/>
<dbReference type="GO" id="GO:0006352">
    <property type="term" value="P:DNA-templated transcription initiation"/>
    <property type="evidence" value="ECO:0007669"/>
    <property type="project" value="InterPro"/>
</dbReference>
<keyword evidence="1" id="KW-0805">Transcription regulation</keyword>
<dbReference type="InterPro" id="IPR013324">
    <property type="entry name" value="RNA_pol_sigma_r3/r4-like"/>
</dbReference>
<evidence type="ECO:0000313" key="9">
    <source>
        <dbReference type="Proteomes" id="UP001140817"/>
    </source>
</evidence>
<dbReference type="CDD" id="cd06171">
    <property type="entry name" value="Sigma70_r4"/>
    <property type="match status" value="1"/>
</dbReference>
<dbReference type="InterPro" id="IPR007627">
    <property type="entry name" value="RNA_pol_sigma70_r2"/>
</dbReference>
<evidence type="ECO:0000256" key="4">
    <source>
        <dbReference type="ARBA" id="ARBA00023163"/>
    </source>
</evidence>
<dbReference type="Pfam" id="PF04545">
    <property type="entry name" value="Sigma70_r4"/>
    <property type="match status" value="1"/>
</dbReference>
<evidence type="ECO:0000256" key="1">
    <source>
        <dbReference type="ARBA" id="ARBA00023015"/>
    </source>
</evidence>
<evidence type="ECO:0000259" key="7">
    <source>
        <dbReference type="Pfam" id="PF04545"/>
    </source>
</evidence>
<sequence>MNDKSINELFKQAKNGDKEARDYLIENNMRLVHSIAKSYLGTDYYDSLVQEGNIGLIKAVDNFEPERGFKFSTYAYFKIKGEMQRFIRDRREDIPFRVKREDFNLYGEIQDTKTILINKLNREPTLLEIAKYIDVTVQQISEAINAIENYTSLQNMKYRNKDGQEDILIIDSIESKEYMQDEQIINKIMIEKALRVPTDKQRKVIHLRYFKNYSQVKTGQVLNISQAQISRIENKALKLLKEVI</sequence>
<accession>A0A9X2MAU1</accession>
<feature type="domain" description="RNA polymerase sigma-70 region 2" evidence="6">
    <location>
        <begin position="24"/>
        <end position="91"/>
    </location>
</feature>
<keyword evidence="9" id="KW-1185">Reference proteome</keyword>
<dbReference type="Pfam" id="PF04542">
    <property type="entry name" value="Sigma70_r2"/>
    <property type="match status" value="1"/>
</dbReference>
<dbReference type="Pfam" id="PF04539">
    <property type="entry name" value="Sigma70_r3"/>
    <property type="match status" value="1"/>
</dbReference>
<name>A0A9X2MAU1_9FIRM</name>
<dbReference type="PANTHER" id="PTHR30603">
    <property type="entry name" value="RNA POLYMERASE SIGMA FACTOR RPO"/>
    <property type="match status" value="1"/>
</dbReference>
<protein>
    <submittedName>
        <fullName evidence="8">Sigma-70 family RNA polymerase sigma factor</fullName>
    </submittedName>
</protein>
<dbReference type="EMBL" id="JANKBY010000075">
    <property type="protein sequence ID" value="MCR1822743.1"/>
    <property type="molecule type" value="Genomic_DNA"/>
</dbReference>
<evidence type="ECO:0000256" key="3">
    <source>
        <dbReference type="ARBA" id="ARBA00023125"/>
    </source>
</evidence>
<evidence type="ECO:0000259" key="6">
    <source>
        <dbReference type="Pfam" id="PF04542"/>
    </source>
</evidence>
<keyword evidence="2" id="KW-0731">Sigma factor</keyword>
<dbReference type="Gene3D" id="1.20.120.1810">
    <property type="match status" value="1"/>
</dbReference>